<evidence type="ECO:0000313" key="8">
    <source>
        <dbReference type="Proteomes" id="UP000565205"/>
    </source>
</evidence>
<dbReference type="GO" id="GO:0052816">
    <property type="term" value="F:long-chain fatty acyl-CoA hydrolase activity"/>
    <property type="evidence" value="ECO:0007669"/>
    <property type="project" value="TreeGrafter"/>
</dbReference>
<gene>
    <name evidence="5" type="ORF">FHR90_002923</name>
    <name evidence="6" type="ORF">HUK83_09340</name>
</gene>
<dbReference type="Pfam" id="PF03061">
    <property type="entry name" value="4HBT"/>
    <property type="match status" value="1"/>
</dbReference>
<dbReference type="PANTHER" id="PTHR11049:SF5">
    <property type="entry name" value="ACYL-COA THIOESTER HYDROLASE YCIA"/>
    <property type="match status" value="1"/>
</dbReference>
<dbReference type="Proteomes" id="UP000557688">
    <property type="component" value="Unassembled WGS sequence"/>
</dbReference>
<dbReference type="Proteomes" id="UP000565205">
    <property type="component" value="Unassembled WGS sequence"/>
</dbReference>
<evidence type="ECO:0000256" key="3">
    <source>
        <dbReference type="PROSITE-ProRule" id="PRU01106"/>
    </source>
</evidence>
<dbReference type="AlphaFoldDB" id="A0A839UZ55"/>
<keyword evidence="2 3" id="KW-0378">Hydrolase</keyword>
<dbReference type="InterPro" id="IPR006683">
    <property type="entry name" value="Thioestr_dom"/>
</dbReference>
<dbReference type="EMBL" id="JABXXQ010000169">
    <property type="protein sequence ID" value="NVN30535.1"/>
    <property type="molecule type" value="Genomic_DNA"/>
</dbReference>
<evidence type="ECO:0000256" key="1">
    <source>
        <dbReference type="ARBA" id="ARBA00010458"/>
    </source>
</evidence>
<evidence type="ECO:0000313" key="5">
    <source>
        <dbReference type="EMBL" id="MBB3175076.1"/>
    </source>
</evidence>
<dbReference type="PROSITE" id="PS51770">
    <property type="entry name" value="HOTDOG_ACOT"/>
    <property type="match status" value="1"/>
</dbReference>
<evidence type="ECO:0000256" key="2">
    <source>
        <dbReference type="ARBA" id="ARBA00022801"/>
    </source>
</evidence>
<sequence length="136" mass="14473">MQTADAPAMPPEAQPTIRVIAMPSDTNPAGEIFGGWIVSHMDLAAGSLAARTSGGRCVTVAIDGLTFLSAVTVGDELSIYTSLLRLGRTSMQIRTEAWCRQRHASAQRKVTEGTFVFVAIGDDKRPRVISSEPEAG</sequence>
<feature type="domain" description="HotDog ACOT-type" evidence="4">
    <location>
        <begin position="11"/>
        <end position="123"/>
    </location>
</feature>
<dbReference type="EC" id="3.1.2.-" evidence="5"/>
<reference evidence="6 8" key="1">
    <citation type="submission" date="2020-06" db="EMBL/GenBank/DDBJ databases">
        <title>Description of novel acetic acid bacteria.</title>
        <authorList>
            <person name="Sombolestani A."/>
        </authorList>
    </citation>
    <scope>NUCLEOTIDE SEQUENCE [LARGE SCALE GENOMIC DNA]</scope>
    <source>
        <strain evidence="6 8">LMG 26838</strain>
    </source>
</reference>
<organism evidence="5 7">
    <name type="scientific">Endobacter medicaginis</name>
    <dbReference type="NCBI Taxonomy" id="1181271"/>
    <lineage>
        <taxon>Bacteria</taxon>
        <taxon>Pseudomonadati</taxon>
        <taxon>Pseudomonadota</taxon>
        <taxon>Alphaproteobacteria</taxon>
        <taxon>Acetobacterales</taxon>
        <taxon>Acetobacteraceae</taxon>
        <taxon>Endobacter</taxon>
    </lineage>
</organism>
<dbReference type="InterPro" id="IPR040170">
    <property type="entry name" value="Cytosol_ACT"/>
</dbReference>
<evidence type="ECO:0000313" key="7">
    <source>
        <dbReference type="Proteomes" id="UP000557688"/>
    </source>
</evidence>
<evidence type="ECO:0000259" key="4">
    <source>
        <dbReference type="PROSITE" id="PS51770"/>
    </source>
</evidence>
<dbReference type="GO" id="GO:0006637">
    <property type="term" value="P:acyl-CoA metabolic process"/>
    <property type="evidence" value="ECO:0007669"/>
    <property type="project" value="TreeGrafter"/>
</dbReference>
<name>A0A839UZ55_9PROT</name>
<dbReference type="GO" id="GO:0009062">
    <property type="term" value="P:fatty acid catabolic process"/>
    <property type="evidence" value="ECO:0007669"/>
    <property type="project" value="TreeGrafter"/>
</dbReference>
<dbReference type="EMBL" id="JACHXV010000017">
    <property type="protein sequence ID" value="MBB3175076.1"/>
    <property type="molecule type" value="Genomic_DNA"/>
</dbReference>
<reference evidence="5 7" key="2">
    <citation type="submission" date="2020-08" db="EMBL/GenBank/DDBJ databases">
        <title>Genomic Encyclopedia of Type Strains, Phase III (KMG-III): the genomes of soil and plant-associated and newly described type strains.</title>
        <authorList>
            <person name="Whitman W."/>
        </authorList>
    </citation>
    <scope>NUCLEOTIDE SEQUENCE [LARGE SCALE GENOMIC DNA]</scope>
    <source>
        <strain evidence="5 7">CECT 8088</strain>
    </source>
</reference>
<dbReference type="GO" id="GO:0005829">
    <property type="term" value="C:cytosol"/>
    <property type="evidence" value="ECO:0007669"/>
    <property type="project" value="TreeGrafter"/>
</dbReference>
<dbReference type="InterPro" id="IPR033120">
    <property type="entry name" value="HOTDOG_ACOT"/>
</dbReference>
<accession>A0A839UZ55</accession>
<dbReference type="InterPro" id="IPR029069">
    <property type="entry name" value="HotDog_dom_sf"/>
</dbReference>
<comment type="caution">
    <text evidence="5">The sequence shown here is derived from an EMBL/GenBank/DDBJ whole genome shotgun (WGS) entry which is preliminary data.</text>
</comment>
<dbReference type="CDD" id="cd03442">
    <property type="entry name" value="BFIT_BACH"/>
    <property type="match status" value="1"/>
</dbReference>
<dbReference type="RefSeq" id="WP_176624148.1">
    <property type="nucleotide sequence ID" value="NZ_JABXXQ010000169.1"/>
</dbReference>
<dbReference type="SUPFAM" id="SSF54637">
    <property type="entry name" value="Thioesterase/thiol ester dehydrase-isomerase"/>
    <property type="match status" value="1"/>
</dbReference>
<dbReference type="Gene3D" id="3.10.129.10">
    <property type="entry name" value="Hotdog Thioesterase"/>
    <property type="match status" value="1"/>
</dbReference>
<proteinExistence type="inferred from homology"/>
<keyword evidence="7" id="KW-1185">Reference proteome</keyword>
<dbReference type="PANTHER" id="PTHR11049">
    <property type="entry name" value="ACYL COENZYME A THIOESTER HYDROLASE"/>
    <property type="match status" value="1"/>
</dbReference>
<evidence type="ECO:0000313" key="6">
    <source>
        <dbReference type="EMBL" id="NVN30535.1"/>
    </source>
</evidence>
<protein>
    <submittedName>
        <fullName evidence="5 6">Acyl-CoA thioesterase</fullName>
        <ecNumber evidence="5">3.1.2.-</ecNumber>
    </submittedName>
</protein>
<comment type="similarity">
    <text evidence="1">Belongs to the acyl coenzyme A hydrolase family.</text>
</comment>